<keyword evidence="2" id="KW-0805">Transcription regulation</keyword>
<dbReference type="PROSITE" id="PS50888">
    <property type="entry name" value="BHLH"/>
    <property type="match status" value="1"/>
</dbReference>
<proteinExistence type="predicted"/>
<reference evidence="6" key="1">
    <citation type="journal article" date="2023" name="Plant J.">
        <title>The genome of the king protea, Protea cynaroides.</title>
        <authorList>
            <person name="Chang J."/>
            <person name="Duong T.A."/>
            <person name="Schoeman C."/>
            <person name="Ma X."/>
            <person name="Roodt D."/>
            <person name="Barker N."/>
            <person name="Li Z."/>
            <person name="Van de Peer Y."/>
            <person name="Mizrachi E."/>
        </authorList>
    </citation>
    <scope>NUCLEOTIDE SEQUENCE</scope>
    <source>
        <tissue evidence="6">Young leaves</tissue>
    </source>
</reference>
<name>A0A9Q0R440_9MAGN</name>
<evidence type="ECO:0000256" key="2">
    <source>
        <dbReference type="ARBA" id="ARBA00023015"/>
    </source>
</evidence>
<dbReference type="SMART" id="SM00353">
    <property type="entry name" value="HLH"/>
    <property type="match status" value="1"/>
</dbReference>
<evidence type="ECO:0000256" key="3">
    <source>
        <dbReference type="ARBA" id="ARBA00023163"/>
    </source>
</evidence>
<keyword evidence="3" id="KW-0804">Transcription</keyword>
<dbReference type="EMBL" id="JAMYWD010000001">
    <property type="protein sequence ID" value="KAJ4982289.1"/>
    <property type="molecule type" value="Genomic_DNA"/>
</dbReference>
<dbReference type="Pfam" id="PF00010">
    <property type="entry name" value="HLH"/>
    <property type="match status" value="1"/>
</dbReference>
<feature type="domain" description="BHLH" evidence="5">
    <location>
        <begin position="163"/>
        <end position="212"/>
    </location>
</feature>
<evidence type="ECO:0000259" key="5">
    <source>
        <dbReference type="PROSITE" id="PS50888"/>
    </source>
</evidence>
<dbReference type="InterPro" id="IPR011598">
    <property type="entry name" value="bHLH_dom"/>
</dbReference>
<evidence type="ECO:0000256" key="1">
    <source>
        <dbReference type="ARBA" id="ARBA00004123"/>
    </source>
</evidence>
<evidence type="ECO:0000256" key="4">
    <source>
        <dbReference type="ARBA" id="ARBA00023242"/>
    </source>
</evidence>
<dbReference type="PANTHER" id="PTHR45914">
    <property type="entry name" value="TRANSCRIPTION FACTOR HEC3-RELATED"/>
    <property type="match status" value="1"/>
</dbReference>
<keyword evidence="4" id="KW-0539">Nucleus</keyword>
<evidence type="ECO:0000313" key="7">
    <source>
        <dbReference type="Proteomes" id="UP001141806"/>
    </source>
</evidence>
<protein>
    <recommendedName>
        <fullName evidence="5">BHLH domain-containing protein</fullName>
    </recommendedName>
</protein>
<dbReference type="GO" id="GO:0003700">
    <property type="term" value="F:DNA-binding transcription factor activity"/>
    <property type="evidence" value="ECO:0007669"/>
    <property type="project" value="InterPro"/>
</dbReference>
<accession>A0A9Q0R440</accession>
<sequence length="290" mass="32703">MRVYASAVSLFLGWILKESKSPHPKISISMALSFCPNWALFQQLTPEMNTFVDPLFDPDEFIYRDNYGYASLPYFSSPSNPLLSFSPELYPTYDFDYYDYPKRQKTFEDLYSSDFAPNCFNGYGLNSYQEPDFLPEIVFPVTEVQNPVVYSNGSVDNMKPNGCGSSAQSVAARQRRRKITEKTQELAKLIPGGNKLNTAEMFQAAFNYVKFLQAQVGILGFMGSIQEGGKDVSNVEGLGVLESPRIQEKLYSEEKCLIPKGFIETLVKDEEIKSNPLIVKGLNKLLQSVD</sequence>
<dbReference type="InterPro" id="IPR036638">
    <property type="entry name" value="HLH_DNA-bd_sf"/>
</dbReference>
<dbReference type="GO" id="GO:0046983">
    <property type="term" value="F:protein dimerization activity"/>
    <property type="evidence" value="ECO:0007669"/>
    <property type="project" value="InterPro"/>
</dbReference>
<comment type="caution">
    <text evidence="6">The sequence shown here is derived from an EMBL/GenBank/DDBJ whole genome shotgun (WGS) entry which is preliminary data.</text>
</comment>
<dbReference type="Proteomes" id="UP001141806">
    <property type="component" value="Unassembled WGS sequence"/>
</dbReference>
<dbReference type="SUPFAM" id="SSF47459">
    <property type="entry name" value="HLH, helix-loop-helix DNA-binding domain"/>
    <property type="match status" value="1"/>
</dbReference>
<dbReference type="Gene3D" id="4.10.280.10">
    <property type="entry name" value="Helix-loop-helix DNA-binding domain"/>
    <property type="match status" value="1"/>
</dbReference>
<comment type="subcellular location">
    <subcellularLocation>
        <location evidence="1">Nucleus</location>
    </subcellularLocation>
</comment>
<dbReference type="InterPro" id="IPR045843">
    <property type="entry name" value="IND-like"/>
</dbReference>
<dbReference type="GO" id="GO:0005634">
    <property type="term" value="C:nucleus"/>
    <property type="evidence" value="ECO:0007669"/>
    <property type="project" value="UniProtKB-SubCell"/>
</dbReference>
<keyword evidence="7" id="KW-1185">Reference proteome</keyword>
<gene>
    <name evidence="6" type="ORF">NE237_033126</name>
</gene>
<dbReference type="OrthoDB" id="1921534at2759"/>
<organism evidence="6 7">
    <name type="scientific">Protea cynaroides</name>
    <dbReference type="NCBI Taxonomy" id="273540"/>
    <lineage>
        <taxon>Eukaryota</taxon>
        <taxon>Viridiplantae</taxon>
        <taxon>Streptophyta</taxon>
        <taxon>Embryophyta</taxon>
        <taxon>Tracheophyta</taxon>
        <taxon>Spermatophyta</taxon>
        <taxon>Magnoliopsida</taxon>
        <taxon>Proteales</taxon>
        <taxon>Proteaceae</taxon>
        <taxon>Protea</taxon>
    </lineage>
</organism>
<evidence type="ECO:0000313" key="6">
    <source>
        <dbReference type="EMBL" id="KAJ4982289.1"/>
    </source>
</evidence>
<dbReference type="AlphaFoldDB" id="A0A9Q0R440"/>
<dbReference type="PANTHER" id="PTHR45914:SF24">
    <property type="entry name" value="BHLH DOMAIN-CONTAINING PROTEIN"/>
    <property type="match status" value="1"/>
</dbReference>